<dbReference type="InterPro" id="IPR016130">
    <property type="entry name" value="Tyr_Pase_AS"/>
</dbReference>
<dbReference type="PROSITE" id="PS00383">
    <property type="entry name" value="TYR_PHOSPHATASE_1"/>
    <property type="match status" value="1"/>
</dbReference>
<dbReference type="InterPro" id="IPR000387">
    <property type="entry name" value="Tyr_Pase_dom"/>
</dbReference>
<dbReference type="PROSITE" id="PS50056">
    <property type="entry name" value="TYR_PHOSPHATASE_2"/>
    <property type="match status" value="1"/>
</dbReference>
<keyword evidence="2" id="KW-0378">Hydrolase</keyword>
<dbReference type="EMBL" id="SMGG01000005">
    <property type="protein sequence ID" value="TCK60056.1"/>
    <property type="molecule type" value="Genomic_DNA"/>
</dbReference>
<name>A0A4R1K721_9BACT</name>
<dbReference type="Pfam" id="PF22784">
    <property type="entry name" value="PTP-SAK"/>
    <property type="match status" value="1"/>
</dbReference>
<feature type="domain" description="Tyrosine specific protein phosphatases" evidence="4">
    <location>
        <begin position="105"/>
        <end position="174"/>
    </location>
</feature>
<dbReference type="OrthoDB" id="9814896at2"/>
<reference evidence="5 6" key="1">
    <citation type="submission" date="2019-03" db="EMBL/GenBank/DDBJ databases">
        <title>Genomic Encyclopedia of Type Strains, Phase IV (KMG-IV): sequencing the most valuable type-strain genomes for metagenomic binning, comparative biology and taxonomic classification.</title>
        <authorList>
            <person name="Goeker M."/>
        </authorList>
    </citation>
    <scope>NUCLEOTIDE SEQUENCE [LARGE SCALE GENOMIC DNA]</scope>
    <source>
        <strain evidence="5 6">DSM 24984</strain>
    </source>
</reference>
<proteinExistence type="inferred from homology"/>
<evidence type="ECO:0000256" key="2">
    <source>
        <dbReference type="ARBA" id="ARBA00022801"/>
    </source>
</evidence>
<keyword evidence="3" id="KW-1133">Transmembrane helix</keyword>
<feature type="transmembrane region" description="Helical" evidence="3">
    <location>
        <begin position="7"/>
        <end position="25"/>
    </location>
</feature>
<dbReference type="AlphaFoldDB" id="A0A4R1K721"/>
<keyword evidence="3" id="KW-0472">Membrane</keyword>
<dbReference type="GO" id="GO:0016791">
    <property type="term" value="F:phosphatase activity"/>
    <property type="evidence" value="ECO:0007669"/>
    <property type="project" value="TreeGrafter"/>
</dbReference>
<evidence type="ECO:0000256" key="1">
    <source>
        <dbReference type="ARBA" id="ARBA00009580"/>
    </source>
</evidence>
<dbReference type="Proteomes" id="UP000294614">
    <property type="component" value="Unassembled WGS sequence"/>
</dbReference>
<keyword evidence="6" id="KW-1185">Reference proteome</keyword>
<evidence type="ECO:0000259" key="4">
    <source>
        <dbReference type="PROSITE" id="PS50056"/>
    </source>
</evidence>
<dbReference type="PANTHER" id="PTHR31126">
    <property type="entry name" value="TYROSINE-PROTEIN PHOSPHATASE"/>
    <property type="match status" value="1"/>
</dbReference>
<accession>A0A4R1K721</accession>
<protein>
    <submittedName>
        <fullName evidence="5">Tyrosine phosphatase family protein</fullName>
    </submittedName>
</protein>
<keyword evidence="3" id="KW-0812">Transmembrane</keyword>
<dbReference type="Gene3D" id="3.90.190.10">
    <property type="entry name" value="Protein tyrosine phosphatase superfamily"/>
    <property type="match status" value="1"/>
</dbReference>
<dbReference type="SUPFAM" id="SSF52799">
    <property type="entry name" value="(Phosphotyrosine protein) phosphatases II"/>
    <property type="match status" value="1"/>
</dbReference>
<evidence type="ECO:0000313" key="6">
    <source>
        <dbReference type="Proteomes" id="UP000294614"/>
    </source>
</evidence>
<comment type="caution">
    <text evidence="5">The sequence shown here is derived from an EMBL/GenBank/DDBJ whole genome shotgun (WGS) entry which is preliminary data.</text>
</comment>
<evidence type="ECO:0000313" key="5">
    <source>
        <dbReference type="EMBL" id="TCK60056.1"/>
    </source>
</evidence>
<evidence type="ECO:0000256" key="3">
    <source>
        <dbReference type="SAM" id="Phobius"/>
    </source>
</evidence>
<dbReference type="InterPro" id="IPR029021">
    <property type="entry name" value="Prot-tyrosine_phosphatase-like"/>
</dbReference>
<sequence>MTPMIKKILMTFGAIVAIIFLFFIYQKFINHNFHTVEKGVLYRSAQPTPEMLKEYKDKYGIKSVISLRRARPDKEWYRQEIRASEELGMAHYDVALSSTMPAPMKKMEELVQILKTAERPMLIHCLGGSDRTGLGVALYFYAVKEIPPQIAVKKSLSVLYGHFPYLWMNTDAMSQSFYRYTKKY</sequence>
<organism evidence="5 6">
    <name type="scientific">Seleniivibrio woodruffii</name>
    <dbReference type="NCBI Taxonomy" id="1078050"/>
    <lineage>
        <taxon>Bacteria</taxon>
        <taxon>Pseudomonadati</taxon>
        <taxon>Deferribacterota</taxon>
        <taxon>Deferribacteres</taxon>
        <taxon>Deferribacterales</taxon>
        <taxon>Geovibrionaceae</taxon>
        <taxon>Seleniivibrio</taxon>
    </lineage>
</organism>
<dbReference type="RefSeq" id="WP_132874201.1">
    <property type="nucleotide sequence ID" value="NZ_JAJUHT010000009.1"/>
</dbReference>
<dbReference type="InterPro" id="IPR057023">
    <property type="entry name" value="PTP-SAK"/>
</dbReference>
<dbReference type="PANTHER" id="PTHR31126:SF72">
    <property type="entry name" value="DUAL SPECIFICITY PROTEIN PHOSPHATASE TPBA"/>
    <property type="match status" value="1"/>
</dbReference>
<comment type="similarity">
    <text evidence="1">Belongs to the protein-tyrosine phosphatase family.</text>
</comment>
<gene>
    <name evidence="5" type="ORF">C8D98_2232</name>
</gene>